<evidence type="ECO:0000256" key="2">
    <source>
        <dbReference type="ARBA" id="ARBA00037217"/>
    </source>
</evidence>
<proteinExistence type="predicted"/>
<evidence type="ECO:0000256" key="1">
    <source>
        <dbReference type="ARBA" id="ARBA00004305"/>
    </source>
</evidence>
<dbReference type="EMBL" id="UINC01080837">
    <property type="protein sequence ID" value="SVC24140.1"/>
    <property type="molecule type" value="Genomic_DNA"/>
</dbReference>
<evidence type="ECO:0000256" key="4">
    <source>
        <dbReference type="ARBA" id="ARBA00040298"/>
    </source>
</evidence>
<dbReference type="PANTHER" id="PTHR10668:SF103">
    <property type="entry name" value="PYRIDINE NUCLEOTIDE-DISULFIDE OXIDOREDUCTASE DOMAIN-CONTAINING PROTEIN 2"/>
    <property type="match status" value="1"/>
</dbReference>
<evidence type="ECO:0000313" key="6">
    <source>
        <dbReference type="EMBL" id="SVC24140.1"/>
    </source>
</evidence>
<dbReference type="InterPro" id="IPR036188">
    <property type="entry name" value="FAD/NAD-bd_sf"/>
</dbReference>
<organism evidence="6">
    <name type="scientific">marine metagenome</name>
    <dbReference type="NCBI Taxonomy" id="408172"/>
    <lineage>
        <taxon>unclassified sequences</taxon>
        <taxon>metagenomes</taxon>
        <taxon>ecological metagenomes</taxon>
    </lineage>
</organism>
<name>A0A382KI34_9ZZZZ</name>
<sequence length="149" mass="16751">MLSKSGRKVVVLESRNKIGGLASTIEFEPGFKCNMVYDTVKWIDPRVLSELKIESQGFNIIHSDVKRIALGKGNKHIIFHNSSQKTADSISKLSGNDATNWKEFISYIKKLTQFLEYLYKLTPPELPKIGFSDALSMGSLLKPFMKHGS</sequence>
<dbReference type="Pfam" id="PF01593">
    <property type="entry name" value="Amino_oxidase"/>
    <property type="match status" value="1"/>
</dbReference>
<dbReference type="GO" id="GO:0005759">
    <property type="term" value="C:mitochondrial matrix"/>
    <property type="evidence" value="ECO:0007669"/>
    <property type="project" value="UniProtKB-SubCell"/>
</dbReference>
<protein>
    <recommendedName>
        <fullName evidence="4">Pyridine nucleotide-disulfide oxidoreductase domain-containing protein 2</fullName>
    </recommendedName>
</protein>
<comment type="subcellular location">
    <subcellularLocation>
        <location evidence="1">Mitochondrion matrix</location>
    </subcellularLocation>
</comment>
<evidence type="ECO:0000256" key="3">
    <source>
        <dbReference type="ARBA" id="ARBA00038825"/>
    </source>
</evidence>
<dbReference type="Gene3D" id="3.50.50.60">
    <property type="entry name" value="FAD/NAD(P)-binding domain"/>
    <property type="match status" value="1"/>
</dbReference>
<comment type="subunit">
    <text evidence="3">Interacts with COX5B; this interaction may contribute to localize PYROXD2 to the inner face of the inner mitochondrial membrane.</text>
</comment>
<evidence type="ECO:0000259" key="5">
    <source>
        <dbReference type="Pfam" id="PF01593"/>
    </source>
</evidence>
<dbReference type="SUPFAM" id="SSF51905">
    <property type="entry name" value="FAD/NAD(P)-binding domain"/>
    <property type="match status" value="1"/>
</dbReference>
<accession>A0A382KI34</accession>
<comment type="function">
    <text evidence="2">Probable oxidoreductase that may play a role as regulator of mitochondrial function.</text>
</comment>
<dbReference type="AlphaFoldDB" id="A0A382KI34"/>
<reference evidence="6" key="1">
    <citation type="submission" date="2018-05" db="EMBL/GenBank/DDBJ databases">
        <authorList>
            <person name="Lanie J.A."/>
            <person name="Ng W.-L."/>
            <person name="Kazmierczak K.M."/>
            <person name="Andrzejewski T.M."/>
            <person name="Davidsen T.M."/>
            <person name="Wayne K.J."/>
            <person name="Tettelin H."/>
            <person name="Glass J.I."/>
            <person name="Rusch D."/>
            <person name="Podicherti R."/>
            <person name="Tsui H.-C.T."/>
            <person name="Winkler M.E."/>
        </authorList>
    </citation>
    <scope>NUCLEOTIDE SEQUENCE</scope>
</reference>
<feature type="domain" description="Amine oxidase" evidence="5">
    <location>
        <begin position="2"/>
        <end position="70"/>
    </location>
</feature>
<gene>
    <name evidence="6" type="ORF">METZ01_LOCUS276994</name>
</gene>
<feature type="non-terminal residue" evidence="6">
    <location>
        <position position="149"/>
    </location>
</feature>
<dbReference type="InterPro" id="IPR002937">
    <property type="entry name" value="Amino_oxidase"/>
</dbReference>
<dbReference type="PANTHER" id="PTHR10668">
    <property type="entry name" value="PHYTOENE DEHYDROGENASE"/>
    <property type="match status" value="1"/>
</dbReference>
<dbReference type="GO" id="GO:0016491">
    <property type="term" value="F:oxidoreductase activity"/>
    <property type="evidence" value="ECO:0007669"/>
    <property type="project" value="InterPro"/>
</dbReference>